<organism evidence="2 3">
    <name type="scientific">Trifolium medium</name>
    <dbReference type="NCBI Taxonomy" id="97028"/>
    <lineage>
        <taxon>Eukaryota</taxon>
        <taxon>Viridiplantae</taxon>
        <taxon>Streptophyta</taxon>
        <taxon>Embryophyta</taxon>
        <taxon>Tracheophyta</taxon>
        <taxon>Spermatophyta</taxon>
        <taxon>Magnoliopsida</taxon>
        <taxon>eudicotyledons</taxon>
        <taxon>Gunneridae</taxon>
        <taxon>Pentapetalae</taxon>
        <taxon>rosids</taxon>
        <taxon>fabids</taxon>
        <taxon>Fabales</taxon>
        <taxon>Fabaceae</taxon>
        <taxon>Papilionoideae</taxon>
        <taxon>50 kb inversion clade</taxon>
        <taxon>NPAAA clade</taxon>
        <taxon>Hologalegina</taxon>
        <taxon>IRL clade</taxon>
        <taxon>Trifolieae</taxon>
        <taxon>Trifolium</taxon>
    </lineage>
</organism>
<feature type="domain" description="DUF7745" evidence="1">
    <location>
        <begin position="1"/>
        <end position="63"/>
    </location>
</feature>
<dbReference type="EMBL" id="LXQA010364006">
    <property type="protein sequence ID" value="MCI46875.1"/>
    <property type="molecule type" value="Genomic_DNA"/>
</dbReference>
<comment type="caution">
    <text evidence="2">The sequence shown here is derived from an EMBL/GenBank/DDBJ whole genome shotgun (WGS) entry which is preliminary data.</text>
</comment>
<dbReference type="Proteomes" id="UP000265520">
    <property type="component" value="Unassembled WGS sequence"/>
</dbReference>
<dbReference type="InterPro" id="IPR056647">
    <property type="entry name" value="DUF7745"/>
</dbReference>
<feature type="non-terminal residue" evidence="2">
    <location>
        <position position="1"/>
    </location>
</feature>
<keyword evidence="3" id="KW-1185">Reference proteome</keyword>
<evidence type="ECO:0000259" key="1">
    <source>
        <dbReference type="Pfam" id="PF24924"/>
    </source>
</evidence>
<evidence type="ECO:0000313" key="3">
    <source>
        <dbReference type="Proteomes" id="UP000265520"/>
    </source>
</evidence>
<name>A0A392SG24_9FABA</name>
<dbReference type="AlphaFoldDB" id="A0A392SG24"/>
<accession>A0A392SG24</accession>
<proteinExistence type="predicted"/>
<sequence length="63" mass="7169">LEEFAKILGYNLKDQRLYLGLGEELTLEAFAKALHLSVGEVEHCLEVKKNTKRISRKLLEAKA</sequence>
<evidence type="ECO:0000313" key="2">
    <source>
        <dbReference type="EMBL" id="MCI46875.1"/>
    </source>
</evidence>
<dbReference type="Pfam" id="PF24924">
    <property type="entry name" value="DUF7745"/>
    <property type="match status" value="1"/>
</dbReference>
<protein>
    <recommendedName>
        <fullName evidence="1">DUF7745 domain-containing protein</fullName>
    </recommendedName>
</protein>
<reference evidence="2 3" key="1">
    <citation type="journal article" date="2018" name="Front. Plant Sci.">
        <title>Red Clover (Trifolium pratense) and Zigzag Clover (T. medium) - A Picture of Genomic Similarities and Differences.</title>
        <authorList>
            <person name="Dluhosova J."/>
            <person name="Istvanek J."/>
            <person name="Nedelnik J."/>
            <person name="Repkova J."/>
        </authorList>
    </citation>
    <scope>NUCLEOTIDE SEQUENCE [LARGE SCALE GENOMIC DNA]</scope>
    <source>
        <strain evidence="3">cv. 10/8</strain>
        <tissue evidence="2">Leaf</tissue>
    </source>
</reference>